<reference evidence="16 17" key="1">
    <citation type="submission" date="2024-06" db="EMBL/GenBank/DDBJ databases">
        <title>Pontibacter populi HYL7-15.</title>
        <authorList>
            <person name="Kim M.K."/>
        </authorList>
    </citation>
    <scope>NUCLEOTIDE SEQUENCE [LARGE SCALE GENOMIC DNA]</scope>
    <source>
        <strain evidence="16 17">HYL7-15</strain>
    </source>
</reference>
<evidence type="ECO:0000313" key="17">
    <source>
        <dbReference type="Proteomes" id="UP001476807"/>
    </source>
</evidence>
<dbReference type="Gene3D" id="2.170.130.10">
    <property type="entry name" value="TonB-dependent receptor, plug domain"/>
    <property type="match status" value="1"/>
</dbReference>
<dbReference type="InterPro" id="IPR036942">
    <property type="entry name" value="Beta-barrel_TonB_sf"/>
</dbReference>
<dbReference type="Proteomes" id="UP001476807">
    <property type="component" value="Unassembled WGS sequence"/>
</dbReference>
<feature type="signal peptide" evidence="13">
    <location>
        <begin position="1"/>
        <end position="20"/>
    </location>
</feature>
<evidence type="ECO:0000256" key="2">
    <source>
        <dbReference type="ARBA" id="ARBA00022448"/>
    </source>
</evidence>
<dbReference type="InterPro" id="IPR037066">
    <property type="entry name" value="Plug_dom_sf"/>
</dbReference>
<keyword evidence="2" id="KW-0813">Transport</keyword>
<evidence type="ECO:0000256" key="5">
    <source>
        <dbReference type="ARBA" id="ARBA00022692"/>
    </source>
</evidence>
<dbReference type="Pfam" id="PF07715">
    <property type="entry name" value="Plug"/>
    <property type="match status" value="1"/>
</dbReference>
<dbReference type="PANTHER" id="PTHR32552">
    <property type="entry name" value="FERRICHROME IRON RECEPTOR-RELATED"/>
    <property type="match status" value="1"/>
</dbReference>
<keyword evidence="4" id="KW-0410">Iron transport</keyword>
<protein>
    <submittedName>
        <fullName evidence="16">TonB-dependent receptor</fullName>
    </submittedName>
</protein>
<accession>A0ABV1RXZ4</accession>
<evidence type="ECO:0000256" key="8">
    <source>
        <dbReference type="ARBA" id="ARBA00023065"/>
    </source>
</evidence>
<evidence type="ECO:0000256" key="13">
    <source>
        <dbReference type="SAM" id="SignalP"/>
    </source>
</evidence>
<dbReference type="PANTHER" id="PTHR32552:SF68">
    <property type="entry name" value="FERRICHROME OUTER MEMBRANE TRANSPORTER_PHAGE RECEPTOR"/>
    <property type="match status" value="1"/>
</dbReference>
<dbReference type="RefSeq" id="WP_350413938.1">
    <property type="nucleotide sequence ID" value="NZ_JBEOKT010000020.1"/>
</dbReference>
<comment type="subcellular location">
    <subcellularLocation>
        <location evidence="1">Cell outer membrane</location>
        <topology evidence="1">Multi-pass membrane protein</topology>
    </subcellularLocation>
</comment>
<evidence type="ECO:0000256" key="12">
    <source>
        <dbReference type="RuleBase" id="RU003357"/>
    </source>
</evidence>
<evidence type="ECO:0000259" key="14">
    <source>
        <dbReference type="Pfam" id="PF00593"/>
    </source>
</evidence>
<keyword evidence="9 12" id="KW-0798">TonB box</keyword>
<evidence type="ECO:0000256" key="6">
    <source>
        <dbReference type="ARBA" id="ARBA00022729"/>
    </source>
</evidence>
<evidence type="ECO:0000256" key="1">
    <source>
        <dbReference type="ARBA" id="ARBA00004571"/>
    </source>
</evidence>
<keyword evidence="3" id="KW-1134">Transmembrane beta strand</keyword>
<feature type="chain" id="PRO_5045256478" evidence="13">
    <location>
        <begin position="21"/>
        <end position="666"/>
    </location>
</feature>
<dbReference type="EMBL" id="JBEOKT010000020">
    <property type="protein sequence ID" value="MER2999253.1"/>
    <property type="molecule type" value="Genomic_DNA"/>
</dbReference>
<dbReference type="Pfam" id="PF00593">
    <property type="entry name" value="TonB_dep_Rec_b-barrel"/>
    <property type="match status" value="1"/>
</dbReference>
<sequence>MKHLYCTVLILGLSLITAKAQEAQQAPIDSTQKLKEITVTFQAKKFTPVTFLELSKEEITAKSVGQEPAFILAETPSVTAYSDAGNMQGYSYFRMRGIDQTRLNMTLDGMPLNEPEDQGAYFSNYPDILSSMSTLQVQRGVGTTKNGNASYGGSVELSSPNLNAPKSFSVSSGYGSFNSFRLNAEYNHGLQHNKGLYVRVSHQQSDGYKHRSANNAQSVFISSGLYDKKANWKLNAMAGNQRNQMAWLGVSEQEIAQDPRTNANAEEDDRFTQAFLQLQNNLILSERQTLSSAVYFTFLDGNYDFDYNNFLGQPSTDEMYNYAFRSNFAGFYSNYTVDYENFIWTSGIHTNLYNRRHTGSERSMGQLYQNTGYKNEFSIFSKGEYTLNKLLFYADLQYRASSFDYLGSTKFDKLTWQFLNPKAGISYAVNPNTVAYYSIGMTGREPTRNDIFGGADDLPADESGEAILASTSPEYVVDQELGIRHSTDKVKLSANLFYMDFKDEIILNGNYGPNGLALTSKVDNSIRAGIELAGSYSLTDKINTSHTSSFTHSRIKEQGITFHPLLTPAVILNQEIAYTTARFSTGLGARYQSKSYIDFANSAVVEDYILLNARASMKLNKWEISLHLNNLTNTRYYNNGYVDYDGTKKLFVQAPTNIFVAVKFSL</sequence>
<keyword evidence="6 13" id="KW-0732">Signal</keyword>
<evidence type="ECO:0000256" key="11">
    <source>
        <dbReference type="ARBA" id="ARBA00023237"/>
    </source>
</evidence>
<feature type="domain" description="TonB-dependent receptor-like beta-barrel" evidence="14">
    <location>
        <begin position="175"/>
        <end position="631"/>
    </location>
</feature>
<organism evidence="16 17">
    <name type="scientific">Pontibacter populi</name>
    <dbReference type="NCBI Taxonomy" id="890055"/>
    <lineage>
        <taxon>Bacteria</taxon>
        <taxon>Pseudomonadati</taxon>
        <taxon>Bacteroidota</taxon>
        <taxon>Cytophagia</taxon>
        <taxon>Cytophagales</taxon>
        <taxon>Hymenobacteraceae</taxon>
        <taxon>Pontibacter</taxon>
    </lineage>
</organism>
<evidence type="ECO:0000256" key="7">
    <source>
        <dbReference type="ARBA" id="ARBA00023004"/>
    </source>
</evidence>
<keyword evidence="10 12" id="KW-0472">Membrane</keyword>
<keyword evidence="16" id="KW-0675">Receptor</keyword>
<evidence type="ECO:0000256" key="10">
    <source>
        <dbReference type="ARBA" id="ARBA00023136"/>
    </source>
</evidence>
<dbReference type="InterPro" id="IPR039426">
    <property type="entry name" value="TonB-dep_rcpt-like"/>
</dbReference>
<comment type="similarity">
    <text evidence="12">Belongs to the TonB-dependent receptor family.</text>
</comment>
<dbReference type="SUPFAM" id="SSF56935">
    <property type="entry name" value="Porins"/>
    <property type="match status" value="1"/>
</dbReference>
<keyword evidence="7" id="KW-0408">Iron</keyword>
<evidence type="ECO:0000256" key="9">
    <source>
        <dbReference type="ARBA" id="ARBA00023077"/>
    </source>
</evidence>
<evidence type="ECO:0000256" key="3">
    <source>
        <dbReference type="ARBA" id="ARBA00022452"/>
    </source>
</evidence>
<keyword evidence="5" id="KW-0812">Transmembrane</keyword>
<dbReference type="Gene3D" id="2.40.170.20">
    <property type="entry name" value="TonB-dependent receptor, beta-barrel domain"/>
    <property type="match status" value="1"/>
</dbReference>
<name>A0ABV1RXZ4_9BACT</name>
<keyword evidence="17" id="KW-1185">Reference proteome</keyword>
<dbReference type="InterPro" id="IPR000531">
    <property type="entry name" value="Beta-barrel_TonB"/>
</dbReference>
<feature type="domain" description="TonB-dependent receptor plug" evidence="15">
    <location>
        <begin position="47"/>
        <end position="153"/>
    </location>
</feature>
<comment type="caution">
    <text evidence="16">The sequence shown here is derived from an EMBL/GenBank/DDBJ whole genome shotgun (WGS) entry which is preliminary data.</text>
</comment>
<evidence type="ECO:0000259" key="15">
    <source>
        <dbReference type="Pfam" id="PF07715"/>
    </source>
</evidence>
<keyword evidence="11" id="KW-0998">Cell outer membrane</keyword>
<proteinExistence type="inferred from homology"/>
<dbReference type="InterPro" id="IPR012910">
    <property type="entry name" value="Plug_dom"/>
</dbReference>
<gene>
    <name evidence="16" type="ORF">ABS362_17005</name>
</gene>
<keyword evidence="8" id="KW-0406">Ion transport</keyword>
<evidence type="ECO:0000256" key="4">
    <source>
        <dbReference type="ARBA" id="ARBA00022496"/>
    </source>
</evidence>
<evidence type="ECO:0000313" key="16">
    <source>
        <dbReference type="EMBL" id="MER2999253.1"/>
    </source>
</evidence>